<dbReference type="AlphaFoldDB" id="A0A1G9MP88"/>
<dbReference type="InterPro" id="IPR006935">
    <property type="entry name" value="Helicase/UvrB_N"/>
</dbReference>
<dbReference type="GO" id="GO:0003677">
    <property type="term" value="F:DNA binding"/>
    <property type="evidence" value="ECO:0007669"/>
    <property type="project" value="InterPro"/>
</dbReference>
<protein>
    <submittedName>
        <fullName evidence="2">Type III restriction enzyme, res subunit</fullName>
    </submittedName>
</protein>
<sequence length="69" mass="7982">MIDEAHHPASNTYLSVLNYFTPEFTLGMTATPERSDNNNIFDLFDNNVALEVIYLINLLMYNDNKKKIL</sequence>
<evidence type="ECO:0000259" key="1">
    <source>
        <dbReference type="Pfam" id="PF04851"/>
    </source>
</evidence>
<dbReference type="Pfam" id="PF04851">
    <property type="entry name" value="ResIII"/>
    <property type="match status" value="1"/>
</dbReference>
<gene>
    <name evidence="2" type="ORF">SAMN04515677_103298</name>
</gene>
<dbReference type="RefSeq" id="WP_242872401.1">
    <property type="nucleotide sequence ID" value="NZ_FNGW01000003.1"/>
</dbReference>
<keyword evidence="3" id="KW-1185">Reference proteome</keyword>
<proteinExistence type="predicted"/>
<evidence type="ECO:0000313" key="3">
    <source>
        <dbReference type="Proteomes" id="UP000199068"/>
    </source>
</evidence>
<dbReference type="EMBL" id="FNGW01000003">
    <property type="protein sequence ID" value="SDL75903.1"/>
    <property type="molecule type" value="Genomic_DNA"/>
</dbReference>
<dbReference type="SUPFAM" id="SSF52540">
    <property type="entry name" value="P-loop containing nucleoside triphosphate hydrolases"/>
    <property type="match status" value="1"/>
</dbReference>
<evidence type="ECO:0000313" key="2">
    <source>
        <dbReference type="EMBL" id="SDL75903.1"/>
    </source>
</evidence>
<dbReference type="Gene3D" id="3.40.50.300">
    <property type="entry name" value="P-loop containing nucleotide triphosphate hydrolases"/>
    <property type="match status" value="1"/>
</dbReference>
<organism evidence="2 3">
    <name type="scientific">Romboutsia lituseburensis DSM 797</name>
    <dbReference type="NCBI Taxonomy" id="1121325"/>
    <lineage>
        <taxon>Bacteria</taxon>
        <taxon>Bacillati</taxon>
        <taxon>Bacillota</taxon>
        <taxon>Clostridia</taxon>
        <taxon>Peptostreptococcales</taxon>
        <taxon>Peptostreptococcaceae</taxon>
        <taxon>Romboutsia</taxon>
    </lineage>
</organism>
<dbReference type="Proteomes" id="UP000199068">
    <property type="component" value="Unassembled WGS sequence"/>
</dbReference>
<feature type="domain" description="Helicase/UvrB N-terminal" evidence="1">
    <location>
        <begin position="2"/>
        <end position="34"/>
    </location>
</feature>
<dbReference type="InterPro" id="IPR027417">
    <property type="entry name" value="P-loop_NTPase"/>
</dbReference>
<reference evidence="2 3" key="1">
    <citation type="submission" date="2016-10" db="EMBL/GenBank/DDBJ databases">
        <authorList>
            <person name="de Groot N.N."/>
        </authorList>
    </citation>
    <scope>NUCLEOTIDE SEQUENCE [LARGE SCALE GENOMIC DNA]</scope>
    <source>
        <strain evidence="2 3">DSM 797</strain>
    </source>
</reference>
<dbReference type="STRING" id="1121325.SAMN04515677_103298"/>
<dbReference type="GO" id="GO:0016787">
    <property type="term" value="F:hydrolase activity"/>
    <property type="evidence" value="ECO:0007669"/>
    <property type="project" value="InterPro"/>
</dbReference>
<accession>A0A1G9MP88</accession>
<dbReference type="GO" id="GO:0005524">
    <property type="term" value="F:ATP binding"/>
    <property type="evidence" value="ECO:0007669"/>
    <property type="project" value="InterPro"/>
</dbReference>
<name>A0A1G9MP88_9FIRM</name>